<protein>
    <submittedName>
        <fullName evidence="1">Uncharacterized protein</fullName>
    </submittedName>
</protein>
<sequence>MPKIFHAADVDHSTTAQTAELKHGRRKKLLSGTCLNKLARFFQ</sequence>
<name>A0A1K2I413_9LACO</name>
<dbReference type="EMBL" id="LT634362">
    <property type="protein sequence ID" value="SFZ87128.1"/>
    <property type="molecule type" value="Genomic_DNA"/>
</dbReference>
<organism evidence="1">
    <name type="scientific">Loigolactobacillus rennini</name>
    <dbReference type="NCBI Taxonomy" id="238013"/>
    <lineage>
        <taxon>Bacteria</taxon>
        <taxon>Bacillati</taxon>
        <taxon>Bacillota</taxon>
        <taxon>Bacilli</taxon>
        <taxon>Lactobacillales</taxon>
        <taxon>Lactobacillaceae</taxon>
        <taxon>Loigolactobacillus</taxon>
    </lineage>
</organism>
<accession>A0A1K2I413</accession>
<dbReference type="AlphaFoldDB" id="A0A1K2I413"/>
<evidence type="ECO:0000313" key="1">
    <source>
        <dbReference type="EMBL" id="SFZ87128.1"/>
    </source>
</evidence>
<reference evidence="1" key="1">
    <citation type="submission" date="2016-11" db="EMBL/GenBank/DDBJ databases">
        <authorList>
            <person name="Jaros S."/>
            <person name="Januszkiewicz K."/>
            <person name="Wedrychowicz H."/>
        </authorList>
    </citation>
    <scope>NUCLEOTIDE SEQUENCE</scope>
    <source>
        <strain evidence="1">ACA-DC 565</strain>
    </source>
</reference>
<proteinExistence type="predicted"/>
<gene>
    <name evidence="1" type="ORF">LREN565_0241</name>
</gene>